<feature type="signal peptide" evidence="9">
    <location>
        <begin position="1"/>
        <end position="27"/>
    </location>
</feature>
<dbReference type="GO" id="GO:0005576">
    <property type="term" value="C:extracellular region"/>
    <property type="evidence" value="ECO:0007669"/>
    <property type="project" value="UniProtKB-SubCell"/>
</dbReference>
<evidence type="ECO:0000256" key="4">
    <source>
        <dbReference type="ARBA" id="ARBA00022729"/>
    </source>
</evidence>
<gene>
    <name evidence="11" type="ORF">FHU39_000485</name>
</gene>
<feature type="domain" description="Peptidase S9 prolyl oligopeptidase catalytic" evidence="10">
    <location>
        <begin position="112"/>
        <end position="201"/>
    </location>
</feature>
<evidence type="ECO:0000256" key="5">
    <source>
        <dbReference type="ARBA" id="ARBA00022801"/>
    </source>
</evidence>
<dbReference type="Pfam" id="PF00326">
    <property type="entry name" value="Peptidase_S9"/>
    <property type="match status" value="1"/>
</dbReference>
<comment type="subcellular location">
    <subcellularLocation>
        <location evidence="1">Secreted</location>
    </subcellularLocation>
</comment>
<name>A0A839N6X3_9MICO</name>
<dbReference type="AlphaFoldDB" id="A0A839N6X3"/>
<dbReference type="SUPFAM" id="SSF53474">
    <property type="entry name" value="alpha/beta-Hydrolases"/>
    <property type="match status" value="1"/>
</dbReference>
<accession>A0A839N6X3</accession>
<keyword evidence="5" id="KW-0378">Hydrolase</keyword>
<dbReference type="InterPro" id="IPR043595">
    <property type="entry name" value="FaeB/C/D"/>
</dbReference>
<evidence type="ECO:0000256" key="8">
    <source>
        <dbReference type="SAM" id="MobiDB-lite"/>
    </source>
</evidence>
<keyword evidence="12" id="KW-1185">Reference proteome</keyword>
<dbReference type="Gene3D" id="3.40.50.1820">
    <property type="entry name" value="alpha/beta hydrolase"/>
    <property type="match status" value="1"/>
</dbReference>
<dbReference type="RefSeq" id="WP_183318636.1">
    <property type="nucleotide sequence ID" value="NZ_JACHVQ010000001.1"/>
</dbReference>
<evidence type="ECO:0000256" key="2">
    <source>
        <dbReference type="ARBA" id="ARBA00022525"/>
    </source>
</evidence>
<dbReference type="EMBL" id="JACHVQ010000001">
    <property type="protein sequence ID" value="MBB2890501.1"/>
    <property type="molecule type" value="Genomic_DNA"/>
</dbReference>
<feature type="chain" id="PRO_5032884930" evidence="9">
    <location>
        <begin position="28"/>
        <end position="332"/>
    </location>
</feature>
<feature type="region of interest" description="Disordered" evidence="8">
    <location>
        <begin position="28"/>
        <end position="64"/>
    </location>
</feature>
<keyword evidence="2" id="KW-0964">Secreted</keyword>
<evidence type="ECO:0000256" key="7">
    <source>
        <dbReference type="ARBA" id="ARBA00023326"/>
    </source>
</evidence>
<dbReference type="GO" id="GO:0008236">
    <property type="term" value="F:serine-type peptidase activity"/>
    <property type="evidence" value="ECO:0007669"/>
    <property type="project" value="InterPro"/>
</dbReference>
<evidence type="ECO:0000256" key="9">
    <source>
        <dbReference type="SAM" id="SignalP"/>
    </source>
</evidence>
<evidence type="ECO:0000256" key="3">
    <source>
        <dbReference type="ARBA" id="ARBA00022651"/>
    </source>
</evidence>
<dbReference type="InterPro" id="IPR001375">
    <property type="entry name" value="Peptidase_S9_cat"/>
</dbReference>
<dbReference type="Proteomes" id="UP000559182">
    <property type="component" value="Unassembled WGS sequence"/>
</dbReference>
<organism evidence="11 12">
    <name type="scientific">Flexivirga oryzae</name>
    <dbReference type="NCBI Taxonomy" id="1794944"/>
    <lineage>
        <taxon>Bacteria</taxon>
        <taxon>Bacillati</taxon>
        <taxon>Actinomycetota</taxon>
        <taxon>Actinomycetes</taxon>
        <taxon>Micrococcales</taxon>
        <taxon>Dermacoccaceae</taxon>
        <taxon>Flexivirga</taxon>
    </lineage>
</organism>
<evidence type="ECO:0000256" key="6">
    <source>
        <dbReference type="ARBA" id="ARBA00023277"/>
    </source>
</evidence>
<keyword evidence="7" id="KW-0624">Polysaccharide degradation</keyword>
<protein>
    <submittedName>
        <fullName evidence="11">Polyhydroxybutyrate depolymerase</fullName>
    </submittedName>
</protein>
<dbReference type="GO" id="GO:0045493">
    <property type="term" value="P:xylan catabolic process"/>
    <property type="evidence" value="ECO:0007669"/>
    <property type="project" value="UniProtKB-KW"/>
</dbReference>
<comment type="caution">
    <text evidence="11">The sequence shown here is derived from an EMBL/GenBank/DDBJ whole genome shotgun (WGS) entry which is preliminary data.</text>
</comment>
<keyword evidence="3" id="KW-0858">Xylan degradation</keyword>
<keyword evidence="4 9" id="KW-0732">Signal</keyword>
<dbReference type="GO" id="GO:0030600">
    <property type="term" value="F:feruloyl esterase activity"/>
    <property type="evidence" value="ECO:0007669"/>
    <property type="project" value="InterPro"/>
</dbReference>
<sequence>MKQIRQRTAVLSTTLLATAAVAGPAVAHSLPPEGSHSTASAAHSSATACAKRTDQESGASAKYTITSGGHDRSFILHLPKGYERHSDWPLIVAYHGRGSTGTEIEGFSGLSSLPAVVAYPNGMIGTGSGYRQAWQGAPYAPPGVDDVQFTSDLLDQLQSDYCVDPTRTYATGKSNGAGFVGLLACRLPDRFAAFAPNSGAFYPQARQGCENAKPTAVLDIHGTGDSTIPYGGDPDRDLPAIRSYVADWAARDRCAPNPSIRRIGTDINVYRWKHCASGTEVEHVAVTGGGHVWPGTHTYSGGGHVTHTIAAQDVMWRFFSKHRLATPTGATS</sequence>
<evidence type="ECO:0000313" key="12">
    <source>
        <dbReference type="Proteomes" id="UP000559182"/>
    </source>
</evidence>
<dbReference type="GO" id="GO:0006508">
    <property type="term" value="P:proteolysis"/>
    <property type="evidence" value="ECO:0007669"/>
    <property type="project" value="InterPro"/>
</dbReference>
<feature type="compositionally biased region" description="Low complexity" evidence="8">
    <location>
        <begin position="35"/>
        <end position="48"/>
    </location>
</feature>
<evidence type="ECO:0000259" key="10">
    <source>
        <dbReference type="Pfam" id="PF00326"/>
    </source>
</evidence>
<evidence type="ECO:0000256" key="1">
    <source>
        <dbReference type="ARBA" id="ARBA00004613"/>
    </source>
</evidence>
<evidence type="ECO:0000313" key="11">
    <source>
        <dbReference type="EMBL" id="MBB2890501.1"/>
    </source>
</evidence>
<dbReference type="InterPro" id="IPR029058">
    <property type="entry name" value="AB_hydrolase_fold"/>
</dbReference>
<dbReference type="PANTHER" id="PTHR38050">
    <property type="match status" value="1"/>
</dbReference>
<proteinExistence type="predicted"/>
<reference evidence="11 12" key="1">
    <citation type="submission" date="2020-08" db="EMBL/GenBank/DDBJ databases">
        <title>Sequencing the genomes of 1000 actinobacteria strains.</title>
        <authorList>
            <person name="Klenk H.-P."/>
        </authorList>
    </citation>
    <scope>NUCLEOTIDE SEQUENCE [LARGE SCALE GENOMIC DNA]</scope>
    <source>
        <strain evidence="11 12">DSM 105369</strain>
    </source>
</reference>
<dbReference type="PANTHER" id="PTHR38050:SF2">
    <property type="entry name" value="FERULOYL ESTERASE C-RELATED"/>
    <property type="match status" value="1"/>
</dbReference>
<keyword evidence="6" id="KW-0119">Carbohydrate metabolism</keyword>